<sequence>MAKIGRYNLLKVVKVLDFGIYLDGGKDGEILMPKRYVPEDCKTGDRIDAFIYLDSEDRIIATTETPLAQVGDFAYLKAVSINATGTFLDWGLLKDLLVPFREQKMSMQEGKFYIVYVYLDEGTRRIVASAKIEQFLDKSEPELEVGQLVDLLIYQKTELGFKAIINNQYSGMLYDNEIFQPLTTGDRIIGYVKQVREDFKIDLILHKPGFDKVEDIAESIFIRLQEEGGFMAVTDKSPAETIYELFGISKKTYKKAVGDLYKRRLIVIEETGIRLT</sequence>
<dbReference type="PANTHER" id="PTHR37296">
    <property type="entry name" value="CONSERVED VIRULENCE FACTOR B"/>
    <property type="match status" value="1"/>
</dbReference>
<dbReference type="Pfam" id="PF13509">
    <property type="entry name" value="S1_2"/>
    <property type="match status" value="2"/>
</dbReference>
<evidence type="ECO:0000259" key="3">
    <source>
        <dbReference type="Pfam" id="PF17783"/>
    </source>
</evidence>
<feature type="domain" description="Conserved virulence factor B first S1" evidence="2">
    <location>
        <begin position="4"/>
        <end position="63"/>
    </location>
</feature>
<protein>
    <submittedName>
        <fullName evidence="4">S1-like domain-containing RNA-binding protein</fullName>
    </submittedName>
</protein>
<dbReference type="PIRSF" id="PIRSF012524">
    <property type="entry name" value="YitL_S1"/>
    <property type="match status" value="1"/>
</dbReference>
<comment type="similarity">
    <text evidence="1">Belongs to the CvfB family.</text>
</comment>
<dbReference type="PANTHER" id="PTHR37296:SF1">
    <property type="entry name" value="CONSERVED VIRULENCE FACTOR B"/>
    <property type="match status" value="1"/>
</dbReference>
<dbReference type="InterPro" id="IPR039566">
    <property type="entry name" value="CvfB_S1_st"/>
</dbReference>
<gene>
    <name evidence="4" type="ORF">QNI16_22210</name>
</gene>
<dbReference type="Gene3D" id="1.10.10.10">
    <property type="entry name" value="Winged helix-like DNA-binding domain superfamily/Winged helix DNA-binding domain"/>
    <property type="match status" value="1"/>
</dbReference>
<dbReference type="InterPro" id="IPR014464">
    <property type="entry name" value="CvfB_fam"/>
</dbReference>
<evidence type="ECO:0000256" key="1">
    <source>
        <dbReference type="PIRNR" id="PIRNR012524"/>
    </source>
</evidence>
<organism evidence="4 5">
    <name type="scientific">Xanthocytophaga flava</name>
    <dbReference type="NCBI Taxonomy" id="3048013"/>
    <lineage>
        <taxon>Bacteria</taxon>
        <taxon>Pseudomonadati</taxon>
        <taxon>Bacteroidota</taxon>
        <taxon>Cytophagia</taxon>
        <taxon>Cytophagales</taxon>
        <taxon>Rhodocytophagaceae</taxon>
        <taxon>Xanthocytophaga</taxon>
    </lineage>
</organism>
<dbReference type="Gene3D" id="2.40.50.140">
    <property type="entry name" value="Nucleic acid-binding proteins"/>
    <property type="match status" value="2"/>
</dbReference>
<dbReference type="AlphaFoldDB" id="A0AAE3UAE8"/>
<dbReference type="InterPro" id="IPR036388">
    <property type="entry name" value="WH-like_DNA-bd_sf"/>
</dbReference>
<dbReference type="Proteomes" id="UP001241110">
    <property type="component" value="Unassembled WGS sequence"/>
</dbReference>
<dbReference type="RefSeq" id="WP_313982886.1">
    <property type="nucleotide sequence ID" value="NZ_JASJOS010000010.1"/>
</dbReference>
<accession>A0AAE3UAE8</accession>
<comment type="caution">
    <text evidence="4">The sequence shown here is derived from an EMBL/GenBank/DDBJ whole genome shotgun (WGS) entry which is preliminary data.</text>
</comment>
<dbReference type="InterPro" id="IPR012340">
    <property type="entry name" value="NA-bd_OB-fold"/>
</dbReference>
<name>A0AAE3UAE8_9BACT</name>
<proteinExistence type="inferred from homology"/>
<dbReference type="EMBL" id="JASJOS010000010">
    <property type="protein sequence ID" value="MDJ1483228.1"/>
    <property type="molecule type" value="Genomic_DNA"/>
</dbReference>
<feature type="domain" description="Conserved virulence factor B first S1" evidence="2">
    <location>
        <begin position="71"/>
        <end position="126"/>
    </location>
</feature>
<reference evidence="4" key="1">
    <citation type="submission" date="2023-05" db="EMBL/GenBank/DDBJ databases">
        <authorList>
            <person name="Zhang X."/>
        </authorList>
    </citation>
    <scope>NUCLEOTIDE SEQUENCE</scope>
    <source>
        <strain evidence="4">YF14B1</strain>
    </source>
</reference>
<evidence type="ECO:0000259" key="2">
    <source>
        <dbReference type="Pfam" id="PF13509"/>
    </source>
</evidence>
<evidence type="ECO:0000313" key="5">
    <source>
        <dbReference type="Proteomes" id="UP001241110"/>
    </source>
</evidence>
<dbReference type="InterPro" id="IPR040764">
    <property type="entry name" value="CvfB_WH"/>
</dbReference>
<dbReference type="Pfam" id="PF17783">
    <property type="entry name" value="WHD_CvfB"/>
    <property type="match status" value="1"/>
</dbReference>
<feature type="domain" description="Conserved virulence factor B-like winged helix" evidence="3">
    <location>
        <begin position="219"/>
        <end position="275"/>
    </location>
</feature>
<evidence type="ECO:0000313" key="4">
    <source>
        <dbReference type="EMBL" id="MDJ1483228.1"/>
    </source>
</evidence>